<sequence length="49" mass="5888">MFFSNDEFVGNRFRPFHYGKVKLGFCSNPFYGMKFDILHSFSECLHLYL</sequence>
<organism evidence="1 2">
    <name type="scientific">Leptospira broomii serovar Hurstbridge str. 5399</name>
    <dbReference type="NCBI Taxonomy" id="1049789"/>
    <lineage>
        <taxon>Bacteria</taxon>
        <taxon>Pseudomonadati</taxon>
        <taxon>Spirochaetota</taxon>
        <taxon>Spirochaetia</taxon>
        <taxon>Leptospirales</taxon>
        <taxon>Leptospiraceae</taxon>
        <taxon>Leptospira</taxon>
    </lineage>
</organism>
<accession>T0GD42</accession>
<protein>
    <submittedName>
        <fullName evidence="1">Uncharacterized protein</fullName>
    </submittedName>
</protein>
<evidence type="ECO:0000313" key="2">
    <source>
        <dbReference type="Proteomes" id="UP000015454"/>
    </source>
</evidence>
<proteinExistence type="predicted"/>
<dbReference type="AlphaFoldDB" id="T0GD42"/>
<comment type="caution">
    <text evidence="1">The sequence shown here is derived from an EMBL/GenBank/DDBJ whole genome shotgun (WGS) entry which is preliminary data.</text>
</comment>
<reference evidence="1" key="1">
    <citation type="submission" date="2013-05" db="EMBL/GenBank/DDBJ databases">
        <authorList>
            <person name="Harkins D.M."/>
            <person name="Durkin A.S."/>
            <person name="Brinkac L.M."/>
            <person name="Haft D.H."/>
            <person name="Selengut J.D."/>
            <person name="Sanka R."/>
            <person name="DePew J."/>
            <person name="Purushe J."/>
            <person name="Hartskeerl R.A."/>
            <person name="Ahmed A."/>
            <person name="van der Linden H."/>
            <person name="Goris M.G.A."/>
            <person name="Vinetz J.M."/>
            <person name="Sutton G.G."/>
            <person name="Nierman W.C."/>
            <person name="Fouts D.E."/>
        </authorList>
    </citation>
    <scope>NUCLEOTIDE SEQUENCE [LARGE SCALE GENOMIC DNA]</scope>
    <source>
        <strain evidence="1">5399</strain>
    </source>
</reference>
<dbReference type="Proteomes" id="UP000015454">
    <property type="component" value="Unassembled WGS sequence"/>
</dbReference>
<name>T0GD42_9LEPT</name>
<evidence type="ECO:0000313" key="1">
    <source>
        <dbReference type="EMBL" id="EQA43338.1"/>
    </source>
</evidence>
<dbReference type="EMBL" id="AHMO02000011">
    <property type="protein sequence ID" value="EQA43338.1"/>
    <property type="molecule type" value="Genomic_DNA"/>
</dbReference>
<gene>
    <name evidence="1" type="ORF">LEP1GSC050_1719</name>
</gene>
<keyword evidence="2" id="KW-1185">Reference proteome</keyword>